<dbReference type="SUPFAM" id="SSF56935">
    <property type="entry name" value="Porins"/>
    <property type="match status" value="1"/>
</dbReference>
<comment type="similarity">
    <text evidence="2">Belongs to the TonB-dependent receptor family. Hemoglobin/haptoglobin binding protein subfamily.</text>
</comment>
<dbReference type="GO" id="GO:0009279">
    <property type="term" value="C:cell outer membrane"/>
    <property type="evidence" value="ECO:0007669"/>
    <property type="project" value="UniProtKB-SubCell"/>
</dbReference>
<dbReference type="Proteomes" id="UP001058124">
    <property type="component" value="Unassembled WGS sequence"/>
</dbReference>
<evidence type="ECO:0000259" key="14">
    <source>
        <dbReference type="Pfam" id="PF00593"/>
    </source>
</evidence>
<evidence type="ECO:0000256" key="3">
    <source>
        <dbReference type="ARBA" id="ARBA00022448"/>
    </source>
</evidence>
<keyword evidence="8 11" id="KW-0472">Membrane</keyword>
<evidence type="ECO:0000256" key="12">
    <source>
        <dbReference type="RuleBase" id="RU003357"/>
    </source>
</evidence>
<sequence>MVVSASRTEKPLWESPVSIQVIDRQALDKLTGDSVAEALRDVPGVEIYDNALAGRKQIRIRGEAPSRVLLLIDGQEVTYQRSGHTSGPGLLIDSSALERIEVVKGPHSVLYGSQAIGGVINFITKKGGDKPIGGKVNVVYDGATDGWAESAAVYGSVGGFDYRLNASYADYGDRDTPDGRLPNTGFDNQSQGAWLGYTLGKHKVGLSLDRYKLDTQTYFDEPGYQAFSVKIPKLTREKIGLFYDYRLDGDVLKNLHLDGYHQETERQFRNHVEVSTATGSPMIGDLNVATKSNINDKQKTDGITFQADLTPFNNDTLIFGAQYQRDKVTQDSLSQVASSTSTGFPPATNYQRQKDSDNAWEQSNWALFAQNELQIAEDWTWTLGARQYWLESKVLSGHSRTVHSSQGTSYATENEKTVRDNTLTTSTSLRYSGFANTELRFSYAEGYVFPTLSHLFIESTAGGSGILYGNPNLKAETSDNYEIGLRYNGHQWFIDTAVYYSVADNYITTLPCSGGAVCNGNSNGSRSAYEYYANADKAYTYGMELHAEYSGWAVVPYVTGNMMQRELKMENRSTYDTGEPMLTGRFGVKKSLFLDFMDLDADFYIRAASGADNKMTDKEYHYPGWATANLELTGYFGSENQYQVNLALNNLTDKRYQTAHESIPASGFNTAVSFGFSF</sequence>
<dbReference type="InterPro" id="IPR036942">
    <property type="entry name" value="Beta-barrel_TonB_sf"/>
</dbReference>
<dbReference type="GO" id="GO:0015344">
    <property type="term" value="F:siderophore uptake transmembrane transporter activity"/>
    <property type="evidence" value="ECO:0007669"/>
    <property type="project" value="TreeGrafter"/>
</dbReference>
<evidence type="ECO:0000256" key="9">
    <source>
        <dbReference type="ARBA" id="ARBA00023170"/>
    </source>
</evidence>
<evidence type="ECO:0000256" key="2">
    <source>
        <dbReference type="ARBA" id="ARBA00008143"/>
    </source>
</evidence>
<dbReference type="InterPro" id="IPR039426">
    <property type="entry name" value="TonB-dep_rcpt-like"/>
</dbReference>
<dbReference type="Pfam" id="PF00593">
    <property type="entry name" value="TonB_dep_Rec_b-barrel"/>
    <property type="match status" value="1"/>
</dbReference>
<keyword evidence="10 11" id="KW-0998">Cell outer membrane</keyword>
<feature type="domain" description="TonB-dependent receptor-like beta-barrel" evidence="14">
    <location>
        <begin position="182"/>
        <end position="651"/>
    </location>
</feature>
<dbReference type="PANTHER" id="PTHR30069">
    <property type="entry name" value="TONB-DEPENDENT OUTER MEMBRANE RECEPTOR"/>
    <property type="match status" value="1"/>
</dbReference>
<dbReference type="AlphaFoldDB" id="A0AAV5N2D3"/>
<evidence type="ECO:0000259" key="15">
    <source>
        <dbReference type="Pfam" id="PF07715"/>
    </source>
</evidence>
<keyword evidence="7 12" id="KW-0798">TonB box</keyword>
<comment type="caution">
    <text evidence="16">The sequence shown here is derived from an EMBL/GenBank/DDBJ whole genome shotgun (WGS) entry which is preliminary data.</text>
</comment>
<evidence type="ECO:0000256" key="6">
    <source>
        <dbReference type="ARBA" id="ARBA00022729"/>
    </source>
</evidence>
<dbReference type="Gene3D" id="2.40.170.20">
    <property type="entry name" value="TonB-dependent receptor, beta-barrel domain"/>
    <property type="match status" value="1"/>
</dbReference>
<evidence type="ECO:0000256" key="10">
    <source>
        <dbReference type="ARBA" id="ARBA00023237"/>
    </source>
</evidence>
<evidence type="ECO:0000256" key="4">
    <source>
        <dbReference type="ARBA" id="ARBA00022452"/>
    </source>
</evidence>
<keyword evidence="6" id="KW-0732">Signal</keyword>
<evidence type="ECO:0000256" key="7">
    <source>
        <dbReference type="ARBA" id="ARBA00023077"/>
    </source>
</evidence>
<dbReference type="Pfam" id="PF07715">
    <property type="entry name" value="Plug"/>
    <property type="match status" value="1"/>
</dbReference>
<dbReference type="PANTHER" id="PTHR30069:SF29">
    <property type="entry name" value="HEMOGLOBIN AND HEMOGLOBIN-HAPTOGLOBIN-BINDING PROTEIN 1-RELATED"/>
    <property type="match status" value="1"/>
</dbReference>
<dbReference type="CDD" id="cd01347">
    <property type="entry name" value="ligand_gated_channel"/>
    <property type="match status" value="1"/>
</dbReference>
<dbReference type="EMBL" id="BRLH01000001">
    <property type="protein sequence ID" value="GKX54602.1"/>
    <property type="molecule type" value="Genomic_DNA"/>
</dbReference>
<accession>A0AAV5N2D3</accession>
<gene>
    <name evidence="16" type="ORF">SOASR030_07140</name>
</gene>
<protein>
    <submittedName>
        <fullName evidence="16">Ligand-gated channel</fullName>
    </submittedName>
</protein>
<feature type="compositionally biased region" description="Polar residues" evidence="13">
    <location>
        <begin position="337"/>
        <end position="351"/>
    </location>
</feature>
<dbReference type="Gene3D" id="2.170.130.10">
    <property type="entry name" value="TonB-dependent receptor, plug domain"/>
    <property type="match status" value="1"/>
</dbReference>
<evidence type="ECO:0000256" key="8">
    <source>
        <dbReference type="ARBA" id="ARBA00023136"/>
    </source>
</evidence>
<proteinExistence type="inferred from homology"/>
<evidence type="ECO:0000313" key="17">
    <source>
        <dbReference type="Proteomes" id="UP001058124"/>
    </source>
</evidence>
<dbReference type="InterPro" id="IPR000531">
    <property type="entry name" value="Beta-barrel_TonB"/>
</dbReference>
<dbReference type="InterPro" id="IPR012910">
    <property type="entry name" value="Plug_dom"/>
</dbReference>
<keyword evidence="9" id="KW-0675">Receptor</keyword>
<evidence type="ECO:0000256" key="1">
    <source>
        <dbReference type="ARBA" id="ARBA00004571"/>
    </source>
</evidence>
<evidence type="ECO:0000313" key="16">
    <source>
        <dbReference type="EMBL" id="GKX54602.1"/>
    </source>
</evidence>
<feature type="domain" description="TonB-dependent receptor plug" evidence="15">
    <location>
        <begin position="13"/>
        <end position="119"/>
    </location>
</feature>
<organism evidence="16 17">
    <name type="scientific">Leminorella grimontii</name>
    <dbReference type="NCBI Taxonomy" id="82981"/>
    <lineage>
        <taxon>Bacteria</taxon>
        <taxon>Pseudomonadati</taxon>
        <taxon>Pseudomonadota</taxon>
        <taxon>Gammaproteobacteria</taxon>
        <taxon>Enterobacterales</taxon>
        <taxon>Budviciaceae</taxon>
        <taxon>Leminorella</taxon>
    </lineage>
</organism>
<keyword evidence="3 11" id="KW-0813">Transport</keyword>
<keyword evidence="4 11" id="KW-1134">Transmembrane beta strand</keyword>
<evidence type="ECO:0000256" key="13">
    <source>
        <dbReference type="SAM" id="MobiDB-lite"/>
    </source>
</evidence>
<evidence type="ECO:0000256" key="11">
    <source>
        <dbReference type="PROSITE-ProRule" id="PRU01360"/>
    </source>
</evidence>
<name>A0AAV5N2D3_9GAMM</name>
<dbReference type="InterPro" id="IPR037066">
    <property type="entry name" value="Plug_dom_sf"/>
</dbReference>
<keyword evidence="5 11" id="KW-0812">Transmembrane</keyword>
<keyword evidence="17" id="KW-1185">Reference proteome</keyword>
<reference evidence="16" key="1">
    <citation type="submission" date="2022-06" db="EMBL/GenBank/DDBJ databases">
        <title>Draft genome sequences of Leminorella grimontii str. JCM5902.</title>
        <authorList>
            <person name="Wakabayashi Y."/>
            <person name="Kojima K."/>
        </authorList>
    </citation>
    <scope>NUCLEOTIDE SEQUENCE</scope>
    <source>
        <strain evidence="16">JCM 5902</strain>
    </source>
</reference>
<comment type="subcellular location">
    <subcellularLocation>
        <location evidence="1 11">Cell outer membrane</location>
        <topology evidence="1 11">Multi-pass membrane protein</topology>
    </subcellularLocation>
</comment>
<feature type="region of interest" description="Disordered" evidence="13">
    <location>
        <begin position="337"/>
        <end position="356"/>
    </location>
</feature>
<dbReference type="PROSITE" id="PS52016">
    <property type="entry name" value="TONB_DEPENDENT_REC_3"/>
    <property type="match status" value="1"/>
</dbReference>
<evidence type="ECO:0000256" key="5">
    <source>
        <dbReference type="ARBA" id="ARBA00022692"/>
    </source>
</evidence>
<dbReference type="GO" id="GO:0044718">
    <property type="term" value="P:siderophore transmembrane transport"/>
    <property type="evidence" value="ECO:0007669"/>
    <property type="project" value="TreeGrafter"/>
</dbReference>